<gene>
    <name evidence="2" type="ORF">QVD17_18137</name>
</gene>
<evidence type="ECO:0000313" key="2">
    <source>
        <dbReference type="EMBL" id="KAK1422848.1"/>
    </source>
</evidence>
<accession>A0AAD8KHE2</accession>
<feature type="region of interest" description="Disordered" evidence="1">
    <location>
        <begin position="1"/>
        <end position="52"/>
    </location>
</feature>
<sequence>MSQEAIRQHGDGAAWQGSKGSHLEQRKGTIVVTRHDDNFGAERSSTPSRSMVSWQGYHADAETIPPPYKELLSKLVRQSNNLLH</sequence>
<keyword evidence="3" id="KW-1185">Reference proteome</keyword>
<comment type="caution">
    <text evidence="2">The sequence shown here is derived from an EMBL/GenBank/DDBJ whole genome shotgun (WGS) entry which is preliminary data.</text>
</comment>
<dbReference type="EMBL" id="JAUHHV010000005">
    <property type="protein sequence ID" value="KAK1422848.1"/>
    <property type="molecule type" value="Genomic_DNA"/>
</dbReference>
<proteinExistence type="predicted"/>
<organism evidence="2 3">
    <name type="scientific">Tagetes erecta</name>
    <name type="common">African marigold</name>
    <dbReference type="NCBI Taxonomy" id="13708"/>
    <lineage>
        <taxon>Eukaryota</taxon>
        <taxon>Viridiplantae</taxon>
        <taxon>Streptophyta</taxon>
        <taxon>Embryophyta</taxon>
        <taxon>Tracheophyta</taxon>
        <taxon>Spermatophyta</taxon>
        <taxon>Magnoliopsida</taxon>
        <taxon>eudicotyledons</taxon>
        <taxon>Gunneridae</taxon>
        <taxon>Pentapetalae</taxon>
        <taxon>asterids</taxon>
        <taxon>campanulids</taxon>
        <taxon>Asterales</taxon>
        <taxon>Asteraceae</taxon>
        <taxon>Asteroideae</taxon>
        <taxon>Heliantheae alliance</taxon>
        <taxon>Tageteae</taxon>
        <taxon>Tagetes</taxon>
    </lineage>
</organism>
<feature type="compositionally biased region" description="Basic and acidic residues" evidence="1">
    <location>
        <begin position="1"/>
        <end position="10"/>
    </location>
</feature>
<dbReference type="Proteomes" id="UP001229421">
    <property type="component" value="Unassembled WGS sequence"/>
</dbReference>
<dbReference type="AlphaFoldDB" id="A0AAD8KHE2"/>
<name>A0AAD8KHE2_TARER</name>
<reference evidence="2" key="1">
    <citation type="journal article" date="2023" name="bioRxiv">
        <title>Improved chromosome-level genome assembly for marigold (Tagetes erecta).</title>
        <authorList>
            <person name="Jiang F."/>
            <person name="Yuan L."/>
            <person name="Wang S."/>
            <person name="Wang H."/>
            <person name="Xu D."/>
            <person name="Wang A."/>
            <person name="Fan W."/>
        </authorList>
    </citation>
    <scope>NUCLEOTIDE SEQUENCE</scope>
    <source>
        <strain evidence="2">WSJ</strain>
        <tissue evidence="2">Leaf</tissue>
    </source>
</reference>
<feature type="compositionally biased region" description="Basic and acidic residues" evidence="1">
    <location>
        <begin position="21"/>
        <end position="40"/>
    </location>
</feature>
<evidence type="ECO:0000256" key="1">
    <source>
        <dbReference type="SAM" id="MobiDB-lite"/>
    </source>
</evidence>
<protein>
    <submittedName>
        <fullName evidence="2">Uncharacterized protein</fullName>
    </submittedName>
</protein>
<feature type="compositionally biased region" description="Polar residues" evidence="1">
    <location>
        <begin position="43"/>
        <end position="52"/>
    </location>
</feature>
<evidence type="ECO:0000313" key="3">
    <source>
        <dbReference type="Proteomes" id="UP001229421"/>
    </source>
</evidence>